<evidence type="ECO:0000256" key="5">
    <source>
        <dbReference type="ARBA" id="ARBA00023163"/>
    </source>
</evidence>
<dbReference type="STRING" id="418459.E3KRT8"/>
<dbReference type="RefSeq" id="XP_003331432.1">
    <property type="nucleotide sequence ID" value="XM_003331384.2"/>
</dbReference>
<dbReference type="HOGENOM" id="CLU_096577_0_0_1"/>
<keyword evidence="8" id="KW-0010">Activator</keyword>
<comment type="subcellular location">
    <subcellularLocation>
        <location evidence="1 8">Nucleus</location>
    </subcellularLocation>
</comment>
<reference key="1">
    <citation type="submission" date="2007-01" db="EMBL/GenBank/DDBJ databases">
        <title>The Genome Sequence of Puccinia graminis f. sp. tritici Strain CRL 75-36-700-3.</title>
        <authorList>
            <consortium name="The Broad Institute Genome Sequencing Platform"/>
            <person name="Birren B."/>
            <person name="Lander E."/>
            <person name="Galagan J."/>
            <person name="Nusbaum C."/>
            <person name="Devon K."/>
            <person name="Cuomo C."/>
            <person name="Jaffe D."/>
            <person name="Butler J."/>
            <person name="Alvarez P."/>
            <person name="Gnerre S."/>
            <person name="Grabherr M."/>
            <person name="Mauceli E."/>
            <person name="Brockman W."/>
            <person name="Young S."/>
            <person name="LaButti K."/>
            <person name="Sykes S."/>
            <person name="DeCaprio D."/>
            <person name="Crawford M."/>
            <person name="Koehrsen M."/>
            <person name="Engels R."/>
            <person name="Montgomery P."/>
            <person name="Pearson M."/>
            <person name="Howarth C."/>
            <person name="Larson L."/>
            <person name="White J."/>
            <person name="Zeng Q."/>
            <person name="Kodira C."/>
            <person name="Yandava C."/>
            <person name="Alvarado L."/>
            <person name="O'Leary S."/>
            <person name="Szabo L."/>
            <person name="Dean R."/>
            <person name="Schein J."/>
        </authorList>
    </citation>
    <scope>NUCLEOTIDE SEQUENCE</scope>
    <source>
        <strain>CRL 75-36-700-3</strain>
    </source>
</reference>
<feature type="compositionally biased region" description="Low complexity" evidence="9">
    <location>
        <begin position="181"/>
        <end position="238"/>
    </location>
</feature>
<dbReference type="OrthoDB" id="10018982at2759"/>
<dbReference type="OMA" id="HAPANYK"/>
<evidence type="ECO:0000256" key="9">
    <source>
        <dbReference type="SAM" id="MobiDB-lite"/>
    </source>
</evidence>
<keyword evidence="6 8" id="KW-0539">Nucleus</keyword>
<gene>
    <name evidence="8" type="primary">MED18</name>
    <name evidence="10" type="ORF">PGTG_12754</name>
</gene>
<proteinExistence type="inferred from homology"/>
<feature type="region of interest" description="Disordered" evidence="9">
    <location>
        <begin position="178"/>
        <end position="239"/>
    </location>
</feature>
<evidence type="ECO:0000313" key="11">
    <source>
        <dbReference type="Proteomes" id="UP000008783"/>
    </source>
</evidence>
<keyword evidence="4 8" id="KW-0805">Transcription regulation</keyword>
<dbReference type="VEuPathDB" id="FungiDB:PGTG_12754"/>
<reference evidence="11" key="2">
    <citation type="journal article" date="2011" name="Proc. Natl. Acad. Sci. U.S.A.">
        <title>Obligate biotrophy features unraveled by the genomic analysis of rust fungi.</title>
        <authorList>
            <person name="Duplessis S."/>
            <person name="Cuomo C.A."/>
            <person name="Lin Y.-C."/>
            <person name="Aerts A."/>
            <person name="Tisserant E."/>
            <person name="Veneault-Fourrey C."/>
            <person name="Joly D.L."/>
            <person name="Hacquard S."/>
            <person name="Amselem J."/>
            <person name="Cantarel B.L."/>
            <person name="Chiu R."/>
            <person name="Coutinho P.M."/>
            <person name="Feau N."/>
            <person name="Field M."/>
            <person name="Frey P."/>
            <person name="Gelhaye E."/>
            <person name="Goldberg J."/>
            <person name="Grabherr M.G."/>
            <person name="Kodira C.D."/>
            <person name="Kohler A."/>
            <person name="Kuees U."/>
            <person name="Lindquist E.A."/>
            <person name="Lucas S.M."/>
            <person name="Mago R."/>
            <person name="Mauceli E."/>
            <person name="Morin E."/>
            <person name="Murat C."/>
            <person name="Pangilinan J.L."/>
            <person name="Park R."/>
            <person name="Pearson M."/>
            <person name="Quesneville H."/>
            <person name="Rouhier N."/>
            <person name="Sakthikumar S."/>
            <person name="Salamov A.A."/>
            <person name="Schmutz J."/>
            <person name="Selles B."/>
            <person name="Shapiro H."/>
            <person name="Tanguay P."/>
            <person name="Tuskan G.A."/>
            <person name="Henrissat B."/>
            <person name="Van de Peer Y."/>
            <person name="Rouze P."/>
            <person name="Ellis J.G."/>
            <person name="Dodds P.N."/>
            <person name="Schein J.E."/>
            <person name="Zhong S."/>
            <person name="Hamelin R.C."/>
            <person name="Grigoriev I.V."/>
            <person name="Szabo L.J."/>
            <person name="Martin F."/>
        </authorList>
    </citation>
    <scope>NUCLEOTIDE SEQUENCE [LARGE SCALE GENOMIC DNA]</scope>
    <source>
        <strain evidence="11">CRL 75-36-700-3 / race SCCL</strain>
    </source>
</reference>
<comment type="subunit">
    <text evidence="8">Component of the Mediator complex.</text>
</comment>
<dbReference type="PANTHER" id="PTHR13321">
    <property type="entry name" value="MEDIATOR OF RNA POLYMERASE II TRANSCRIPTION, SUBUNIT 18"/>
    <property type="match status" value="1"/>
</dbReference>
<evidence type="ECO:0000256" key="3">
    <source>
        <dbReference type="ARBA" id="ARBA00019612"/>
    </source>
</evidence>
<name>E3KRT8_PUCGT</name>
<dbReference type="Gene3D" id="2.40.320.10">
    <property type="entry name" value="Hypothetical Protein Pfu-838710-001"/>
    <property type="match status" value="1"/>
</dbReference>
<accession>E3KRT8</accession>
<dbReference type="AlphaFoldDB" id="E3KRT8"/>
<evidence type="ECO:0000256" key="4">
    <source>
        <dbReference type="ARBA" id="ARBA00023015"/>
    </source>
</evidence>
<evidence type="ECO:0000256" key="1">
    <source>
        <dbReference type="ARBA" id="ARBA00004123"/>
    </source>
</evidence>
<dbReference type="GO" id="GO:0070847">
    <property type="term" value="C:core mediator complex"/>
    <property type="evidence" value="ECO:0000318"/>
    <property type="project" value="GO_Central"/>
</dbReference>
<comment type="similarity">
    <text evidence="2 8">Belongs to the Mediator complex subunit 18 family.</text>
</comment>
<dbReference type="GO" id="GO:0003712">
    <property type="term" value="F:transcription coregulator activity"/>
    <property type="evidence" value="ECO:0000318"/>
    <property type="project" value="GO_Central"/>
</dbReference>
<keyword evidence="11" id="KW-1185">Reference proteome</keyword>
<organism evidence="10 11">
    <name type="scientific">Puccinia graminis f. sp. tritici (strain CRL 75-36-700-3 / race SCCL)</name>
    <name type="common">Black stem rust fungus</name>
    <dbReference type="NCBI Taxonomy" id="418459"/>
    <lineage>
        <taxon>Eukaryota</taxon>
        <taxon>Fungi</taxon>
        <taxon>Dikarya</taxon>
        <taxon>Basidiomycota</taxon>
        <taxon>Pucciniomycotina</taxon>
        <taxon>Pucciniomycetes</taxon>
        <taxon>Pucciniales</taxon>
        <taxon>Pucciniaceae</taxon>
        <taxon>Puccinia</taxon>
    </lineage>
</organism>
<protein>
    <recommendedName>
        <fullName evidence="3 8">Mediator of RNA polymerase II transcription subunit 18</fullName>
    </recommendedName>
    <alternativeName>
        <fullName evidence="7 8">Mediator complex subunit 18</fullName>
    </alternativeName>
</protein>
<dbReference type="GO" id="GO:0016592">
    <property type="term" value="C:mediator complex"/>
    <property type="evidence" value="ECO:0000318"/>
    <property type="project" value="GO_Central"/>
</dbReference>
<evidence type="ECO:0000256" key="2">
    <source>
        <dbReference type="ARBA" id="ARBA00009814"/>
    </source>
</evidence>
<sequence length="269" mass="29163">MSTQVSISGLVQVELYQSLLNRLANHTHSFSHFNSREIGFDRGPLETISEDSNLLTLKHTIRTPGIIENDSPINYKNPIRNGWSLISLGRIEPERLSPEFSIRPIHFCPIIAGNPIEFVSALGYRRTFEYFKRGVQFVRGGVIIEIFRVYHSEDDEKPMAGADLHLITVTAIIPSAVRVSNPTNPTGTAAGTTGTTTTGTTGTTTTTTNTTNPTAAAATTTTTTTTTTSSSSANSGPTVQELRNEACARVREIQAILKGLADLGRVEPF</sequence>
<dbReference type="GO" id="GO:0060261">
    <property type="term" value="P:positive regulation of transcription initiation by RNA polymerase II"/>
    <property type="evidence" value="ECO:0000318"/>
    <property type="project" value="GO_Central"/>
</dbReference>
<evidence type="ECO:0000256" key="6">
    <source>
        <dbReference type="ARBA" id="ARBA00023242"/>
    </source>
</evidence>
<dbReference type="PANTHER" id="PTHR13321:SF2">
    <property type="entry name" value="MEDIATOR OF RNA POLYMERASE II TRANSCRIPTION SUBUNIT 18"/>
    <property type="match status" value="1"/>
</dbReference>
<comment type="function">
    <text evidence="8">Component of the Mediator complex, a coactivator involved in the regulated transcription of nearly all RNA polymerase II-dependent genes. Mediator functions as a bridge to convey information from gene-specific regulatory proteins to the basal RNA polymerase II transcription machinery. Mediator is recruited to promoters by direct interactions with regulatory proteins and serves as a scaffold for the assembly of a functional preinitiation complex with RNA polymerase II and the general transcription factors.</text>
</comment>
<dbReference type="KEGG" id="pgr:PGTG_12754"/>
<dbReference type="GeneID" id="10542089"/>
<dbReference type="InterPro" id="IPR019095">
    <property type="entry name" value="Mediator_Med18"/>
</dbReference>
<evidence type="ECO:0000256" key="7">
    <source>
        <dbReference type="ARBA" id="ARBA00032012"/>
    </source>
</evidence>
<evidence type="ECO:0000313" key="10">
    <source>
        <dbReference type="EMBL" id="EFP87013.1"/>
    </source>
</evidence>
<dbReference type="Proteomes" id="UP000008783">
    <property type="component" value="Unassembled WGS sequence"/>
</dbReference>
<keyword evidence="5 8" id="KW-0804">Transcription</keyword>
<evidence type="ECO:0000256" key="8">
    <source>
        <dbReference type="RuleBase" id="RU364150"/>
    </source>
</evidence>
<dbReference type="EMBL" id="DS178303">
    <property type="protein sequence ID" value="EFP87013.1"/>
    <property type="molecule type" value="Genomic_DNA"/>
</dbReference>
<dbReference type="Pfam" id="PF09637">
    <property type="entry name" value="Med18"/>
    <property type="match status" value="1"/>
</dbReference>
<dbReference type="InParanoid" id="E3KRT8"/>